<keyword evidence="2" id="KW-1185">Reference proteome</keyword>
<protein>
    <submittedName>
        <fullName evidence="1">Uncharacterized protein</fullName>
    </submittedName>
</protein>
<dbReference type="EMBL" id="KN833229">
    <property type="protein sequence ID" value="KIM71716.1"/>
    <property type="molecule type" value="Genomic_DNA"/>
</dbReference>
<dbReference type="HOGENOM" id="CLU_2159382_0_0_1"/>
<reference evidence="1 2" key="1">
    <citation type="submission" date="2014-04" db="EMBL/GenBank/DDBJ databases">
        <authorList>
            <consortium name="DOE Joint Genome Institute"/>
            <person name="Kuo A."/>
            <person name="Tarkka M."/>
            <person name="Buscot F."/>
            <person name="Kohler A."/>
            <person name="Nagy L.G."/>
            <person name="Floudas D."/>
            <person name="Copeland A."/>
            <person name="Barry K.W."/>
            <person name="Cichocki N."/>
            <person name="Veneault-Fourrey C."/>
            <person name="LaButti K."/>
            <person name="Lindquist E.A."/>
            <person name="Lipzen A."/>
            <person name="Lundell T."/>
            <person name="Morin E."/>
            <person name="Murat C."/>
            <person name="Sun H."/>
            <person name="Tunlid A."/>
            <person name="Henrissat B."/>
            <person name="Grigoriev I.V."/>
            <person name="Hibbett D.S."/>
            <person name="Martin F."/>
            <person name="Nordberg H.P."/>
            <person name="Cantor M.N."/>
            <person name="Hua S.X."/>
        </authorList>
    </citation>
    <scope>NUCLEOTIDE SEQUENCE [LARGE SCALE GENOMIC DNA]</scope>
    <source>
        <strain evidence="1 2">F 1598</strain>
    </source>
</reference>
<dbReference type="AlphaFoldDB" id="A0A0C3EV78"/>
<proteinExistence type="predicted"/>
<dbReference type="InterPro" id="IPR016024">
    <property type="entry name" value="ARM-type_fold"/>
</dbReference>
<dbReference type="InParanoid" id="A0A0C3EV78"/>
<evidence type="ECO:0000313" key="1">
    <source>
        <dbReference type="EMBL" id="KIM71716.1"/>
    </source>
</evidence>
<reference evidence="2" key="2">
    <citation type="submission" date="2015-01" db="EMBL/GenBank/DDBJ databases">
        <title>Evolutionary Origins and Diversification of the Mycorrhizal Mutualists.</title>
        <authorList>
            <consortium name="DOE Joint Genome Institute"/>
            <consortium name="Mycorrhizal Genomics Consortium"/>
            <person name="Kohler A."/>
            <person name="Kuo A."/>
            <person name="Nagy L.G."/>
            <person name="Floudas D."/>
            <person name="Copeland A."/>
            <person name="Barry K.W."/>
            <person name="Cichocki N."/>
            <person name="Veneault-Fourrey C."/>
            <person name="LaButti K."/>
            <person name="Lindquist E.A."/>
            <person name="Lipzen A."/>
            <person name="Lundell T."/>
            <person name="Morin E."/>
            <person name="Murat C."/>
            <person name="Riley R."/>
            <person name="Ohm R."/>
            <person name="Sun H."/>
            <person name="Tunlid A."/>
            <person name="Henrissat B."/>
            <person name="Grigoriev I.V."/>
            <person name="Hibbett D.S."/>
            <person name="Martin F."/>
        </authorList>
    </citation>
    <scope>NUCLEOTIDE SEQUENCE [LARGE SCALE GENOMIC DNA]</scope>
    <source>
        <strain evidence="2">F 1598</strain>
    </source>
</reference>
<organism evidence="1 2">
    <name type="scientific">Piloderma croceum (strain F 1598)</name>
    <dbReference type="NCBI Taxonomy" id="765440"/>
    <lineage>
        <taxon>Eukaryota</taxon>
        <taxon>Fungi</taxon>
        <taxon>Dikarya</taxon>
        <taxon>Basidiomycota</taxon>
        <taxon>Agaricomycotina</taxon>
        <taxon>Agaricomycetes</taxon>
        <taxon>Agaricomycetidae</taxon>
        <taxon>Atheliales</taxon>
        <taxon>Atheliaceae</taxon>
        <taxon>Piloderma</taxon>
    </lineage>
</organism>
<sequence length="111" mass="12603">MDVFDHSTVRPILEKLRDVNQPAENLRRVLHRLRFMALSADGARKIAVEEIDTFSGDGKPDNAKSTGIKVIVDILKNKDSKVKQSSANCLCQLAKYSKQFHFLPYKLTCRL</sequence>
<dbReference type="Proteomes" id="UP000054166">
    <property type="component" value="Unassembled WGS sequence"/>
</dbReference>
<dbReference type="SUPFAM" id="SSF48371">
    <property type="entry name" value="ARM repeat"/>
    <property type="match status" value="1"/>
</dbReference>
<name>A0A0C3EV78_PILCF</name>
<accession>A0A0C3EV78</accession>
<gene>
    <name evidence="1" type="ORF">PILCRDRAFT_750221</name>
</gene>
<evidence type="ECO:0000313" key="2">
    <source>
        <dbReference type="Proteomes" id="UP000054166"/>
    </source>
</evidence>